<keyword evidence="5" id="KW-1003">Cell membrane</keyword>
<keyword evidence="6" id="KW-0145">Chemotaxis</keyword>
<dbReference type="EMBL" id="CP002606">
    <property type="protein sequence ID" value="AEA33197.1"/>
    <property type="molecule type" value="Genomic_DNA"/>
</dbReference>
<dbReference type="InterPro" id="IPR001689">
    <property type="entry name" value="Flag_FliM"/>
</dbReference>
<dbReference type="STRING" id="760142.Hipma_0220"/>
<evidence type="ECO:0000256" key="8">
    <source>
        <dbReference type="ARBA" id="ARBA00022779"/>
    </source>
</evidence>
<dbReference type="RefSeq" id="WP_013681241.1">
    <property type="nucleotide sequence ID" value="NC_015318.1"/>
</dbReference>
<evidence type="ECO:0000256" key="3">
    <source>
        <dbReference type="ARBA" id="ARBA00011049"/>
    </source>
</evidence>
<dbReference type="Pfam" id="PF01052">
    <property type="entry name" value="FliMN_C"/>
    <property type="match status" value="1"/>
</dbReference>
<accession>F2LXL1</accession>
<evidence type="ECO:0000256" key="2">
    <source>
        <dbReference type="ARBA" id="ARBA00004417"/>
    </source>
</evidence>
<evidence type="ECO:0000256" key="9">
    <source>
        <dbReference type="ARBA" id="ARBA00023136"/>
    </source>
</evidence>
<gene>
    <name evidence="14" type="ordered locus">Hipma_0220</name>
</gene>
<dbReference type="GO" id="GO:0005886">
    <property type="term" value="C:plasma membrane"/>
    <property type="evidence" value="ECO:0007669"/>
    <property type="project" value="UniProtKB-SubCell"/>
</dbReference>
<dbReference type="InterPro" id="IPR036429">
    <property type="entry name" value="SpoA-like_sf"/>
</dbReference>
<evidence type="ECO:0000313" key="14">
    <source>
        <dbReference type="EMBL" id="AEA33197.1"/>
    </source>
</evidence>
<keyword evidence="9" id="KW-0472">Membrane</keyword>
<dbReference type="eggNOG" id="COG1868">
    <property type="taxonomic scope" value="Bacteria"/>
</dbReference>
<dbReference type="OrthoDB" id="9806941at2"/>
<dbReference type="PANTHER" id="PTHR30034:SF3">
    <property type="entry name" value="FLAGELLAR MOTOR SWITCH PROTEIN FLIM"/>
    <property type="match status" value="1"/>
</dbReference>
<organism evidence="14 15">
    <name type="scientific">Hippea maritima (strain ATCC 700847 / DSM 10411 / MH2)</name>
    <dbReference type="NCBI Taxonomy" id="760142"/>
    <lineage>
        <taxon>Bacteria</taxon>
        <taxon>Pseudomonadati</taxon>
        <taxon>Campylobacterota</taxon>
        <taxon>Desulfurellia</taxon>
        <taxon>Desulfurellales</taxon>
        <taxon>Hippeaceae</taxon>
        <taxon>Hippea</taxon>
    </lineage>
</organism>
<dbReference type="GO" id="GO:0050918">
    <property type="term" value="P:positive chemotaxis"/>
    <property type="evidence" value="ECO:0007669"/>
    <property type="project" value="TreeGrafter"/>
</dbReference>
<evidence type="ECO:0000256" key="1">
    <source>
        <dbReference type="ARBA" id="ARBA00004117"/>
    </source>
</evidence>
<dbReference type="Pfam" id="PF02154">
    <property type="entry name" value="FliM"/>
    <property type="match status" value="1"/>
</dbReference>
<reference evidence="14 15" key="1">
    <citation type="journal article" date="2011" name="Stand. Genomic Sci.">
        <title>Complete genome sequence of the thermophilic sulfur-reducer Hippea maritima type strain (MH(2)).</title>
        <authorList>
            <person name="Huntemann M."/>
            <person name="Lu M."/>
            <person name="Nolan M."/>
            <person name="Lapidus A."/>
            <person name="Lucas S."/>
            <person name="Hammon N."/>
            <person name="Deshpande S."/>
            <person name="Cheng J.F."/>
            <person name="Tapia R."/>
            <person name="Han C."/>
            <person name="Goodwin L."/>
            <person name="Pitluck S."/>
            <person name="Liolios K."/>
            <person name="Pagani I."/>
            <person name="Ivanova N."/>
            <person name="Ovchinikova G."/>
            <person name="Pati A."/>
            <person name="Chen A."/>
            <person name="Palaniappan K."/>
            <person name="Land M."/>
            <person name="Hauser L."/>
            <person name="Jeffries C.D."/>
            <person name="Detter J.C."/>
            <person name="Brambilla E.M."/>
            <person name="Rohde M."/>
            <person name="Spring S."/>
            <person name="Goker M."/>
            <person name="Woyke T."/>
            <person name="Bristow J."/>
            <person name="Eisen J.A."/>
            <person name="Markowitz V."/>
            <person name="Hugenholtz P."/>
            <person name="Kyrpides N.C."/>
            <person name="Klenk H.P."/>
            <person name="Mavromatis K."/>
        </authorList>
    </citation>
    <scope>NUCLEOTIDE SEQUENCE [LARGE SCALE GENOMIC DNA]</scope>
    <source>
        <strain evidence="15">ATCC 700847 / DSM 10411 / MH2</strain>
    </source>
</reference>
<proteinExistence type="inferred from homology"/>
<keyword evidence="14" id="KW-0969">Cilium</keyword>
<reference evidence="15" key="2">
    <citation type="submission" date="2011-03" db="EMBL/GenBank/DDBJ databases">
        <title>The complete genome of Hippea maritima DSM 10411.</title>
        <authorList>
            <consortium name="US DOE Joint Genome Institute (JGI-PGF)"/>
            <person name="Lucas S."/>
            <person name="Copeland A."/>
            <person name="Lapidus A."/>
            <person name="Bruce D."/>
            <person name="Goodwin L."/>
            <person name="Pitluck S."/>
            <person name="Peters L."/>
            <person name="Kyrpides N."/>
            <person name="Mavromatis K."/>
            <person name="Pagani I."/>
            <person name="Ivanova N."/>
            <person name="Mikhailova N."/>
            <person name="Lu M."/>
            <person name="Detter J.C."/>
            <person name="Tapia R."/>
            <person name="Han C."/>
            <person name="Land M."/>
            <person name="Hauser L."/>
            <person name="Markowitz V."/>
            <person name="Cheng J.-F."/>
            <person name="Hugenholtz P."/>
            <person name="Woyke T."/>
            <person name="Wu D."/>
            <person name="Spring S."/>
            <person name="Schroeder M."/>
            <person name="Brambilla E."/>
            <person name="Klenk H.-P."/>
            <person name="Eisen J.A."/>
        </authorList>
    </citation>
    <scope>NUCLEOTIDE SEQUENCE [LARGE SCALE GENOMIC DNA]</scope>
    <source>
        <strain evidence="15">ATCC 700847 / DSM 10411 / MH2</strain>
    </source>
</reference>
<evidence type="ECO:0000313" key="15">
    <source>
        <dbReference type="Proteomes" id="UP000008139"/>
    </source>
</evidence>
<dbReference type="SUPFAM" id="SSF101801">
    <property type="entry name" value="Surface presentation of antigens (SPOA)"/>
    <property type="match status" value="1"/>
</dbReference>
<dbReference type="InParanoid" id="F2LXL1"/>
<evidence type="ECO:0000256" key="12">
    <source>
        <dbReference type="NCBIfam" id="TIGR01397"/>
    </source>
</evidence>
<dbReference type="GO" id="GO:0003774">
    <property type="term" value="F:cytoskeletal motor activity"/>
    <property type="evidence" value="ECO:0007669"/>
    <property type="project" value="InterPro"/>
</dbReference>
<dbReference type="PANTHER" id="PTHR30034">
    <property type="entry name" value="FLAGELLAR MOTOR SWITCH PROTEIN FLIM"/>
    <property type="match status" value="1"/>
</dbReference>
<evidence type="ECO:0000256" key="5">
    <source>
        <dbReference type="ARBA" id="ARBA00022475"/>
    </source>
</evidence>
<dbReference type="AlphaFoldDB" id="F2LXL1"/>
<evidence type="ECO:0000256" key="6">
    <source>
        <dbReference type="ARBA" id="ARBA00022500"/>
    </source>
</evidence>
<dbReference type="PIRSF" id="PIRSF002888">
    <property type="entry name" value="FliM"/>
    <property type="match status" value="1"/>
</dbReference>
<dbReference type="GO" id="GO:0071978">
    <property type="term" value="P:bacterial-type flagellum-dependent swarming motility"/>
    <property type="evidence" value="ECO:0007669"/>
    <property type="project" value="TreeGrafter"/>
</dbReference>
<dbReference type="HOGENOM" id="CLU_052646_0_0_7"/>
<dbReference type="Gene3D" id="2.30.330.10">
    <property type="entry name" value="SpoA-like"/>
    <property type="match status" value="1"/>
</dbReference>
<keyword evidence="8" id="KW-0283">Flagellar rotation</keyword>
<dbReference type="FunCoup" id="F2LXL1">
    <property type="interactions" value="66"/>
</dbReference>
<dbReference type="SUPFAM" id="SSF103039">
    <property type="entry name" value="CheC-like"/>
    <property type="match status" value="1"/>
</dbReference>
<evidence type="ECO:0000256" key="11">
    <source>
        <dbReference type="ARBA" id="ARBA00025044"/>
    </source>
</evidence>
<dbReference type="KEGG" id="hmr:Hipma_0220"/>
<feature type="domain" description="Flagellar motor switch protein FliN-like C-terminal" evidence="13">
    <location>
        <begin position="257"/>
        <end position="326"/>
    </location>
</feature>
<name>F2LXL1_HIPMA</name>
<comment type="subcellular location">
    <subcellularLocation>
        <location evidence="1">Bacterial flagellum basal body</location>
    </subcellularLocation>
    <subcellularLocation>
        <location evidence="2">Cell inner membrane</location>
        <topology evidence="2">Peripheral membrane protein</topology>
    </subcellularLocation>
</comment>
<keyword evidence="15" id="KW-1185">Reference proteome</keyword>
<dbReference type="InterPro" id="IPR028976">
    <property type="entry name" value="CheC-like_sf"/>
</dbReference>
<dbReference type="GO" id="GO:0009425">
    <property type="term" value="C:bacterial-type flagellum basal body"/>
    <property type="evidence" value="ECO:0007669"/>
    <property type="project" value="UniProtKB-SubCell"/>
</dbReference>
<dbReference type="InterPro" id="IPR001543">
    <property type="entry name" value="FliN-like_C"/>
</dbReference>
<keyword evidence="14" id="KW-0966">Cell projection</keyword>
<comment type="function">
    <text evidence="11">FliM is one of three proteins (FliG, FliN, FliM) that forms the rotor-mounted switch complex (C ring), located at the base of the basal body. This complex interacts with the CheY and CheZ chemotaxis proteins, in addition to contacting components of the motor that determine the direction of flagellar rotation.</text>
</comment>
<evidence type="ECO:0000259" key="13">
    <source>
        <dbReference type="Pfam" id="PF01052"/>
    </source>
</evidence>
<evidence type="ECO:0000256" key="7">
    <source>
        <dbReference type="ARBA" id="ARBA00022519"/>
    </source>
</evidence>
<dbReference type="Proteomes" id="UP000008139">
    <property type="component" value="Chromosome"/>
</dbReference>
<comment type="similarity">
    <text evidence="3">Belongs to the FliM family.</text>
</comment>
<dbReference type="Gene3D" id="3.40.1550.10">
    <property type="entry name" value="CheC-like"/>
    <property type="match status" value="1"/>
</dbReference>
<keyword evidence="14" id="KW-0282">Flagellum</keyword>
<evidence type="ECO:0000256" key="10">
    <source>
        <dbReference type="ARBA" id="ARBA00023143"/>
    </source>
</evidence>
<protein>
    <recommendedName>
        <fullName evidence="4 12">Flagellar motor switch protein FliM</fullName>
    </recommendedName>
</protein>
<dbReference type="PRINTS" id="PR00955">
    <property type="entry name" value="FLGMOTORFLIM"/>
</dbReference>
<dbReference type="NCBIfam" id="TIGR01397">
    <property type="entry name" value="fliM_switch"/>
    <property type="match status" value="1"/>
</dbReference>
<sequence>MPEILSQEEIDALLNNLDKEEIAEEVEEEPLEELVEPKKISVYDFKRPDKVSKEQIRAIKNLHDKFSRNFSSKLSAFLRSIVEIEVVSVDQMTYAEFVLSLSNNVSFNVVSLSPLDGNAVFSLEPDIGFALIDRLLGGIGESSNINRPFTDIEQSILLDVVRQAMEEMRSSWEPIIDISFEVVGQESSPNVVQIVAPSEIVVLVVFEVKLGETTGIINWCLPVIVLEPVLNKIGTHDILARSKKATEDRIEDIARTLKEVLVYLEFRLGTAAMKVEDFLSLKEGDLLTLDKKVDDELPVFINGVEKYGVKLGRKGYNKAVKINRIIG</sequence>
<keyword evidence="10" id="KW-0975">Bacterial flagellum</keyword>
<dbReference type="CDD" id="cd17908">
    <property type="entry name" value="FliM"/>
    <property type="match status" value="1"/>
</dbReference>
<evidence type="ECO:0000256" key="4">
    <source>
        <dbReference type="ARBA" id="ARBA00021898"/>
    </source>
</evidence>
<keyword evidence="7" id="KW-0997">Cell inner membrane</keyword>